<keyword evidence="5" id="KW-1185">Reference proteome</keyword>
<dbReference type="InterPro" id="IPR006094">
    <property type="entry name" value="Oxid_FAD_bind_N"/>
</dbReference>
<accession>A0A839F133</accession>
<dbReference type="GO" id="GO:1903457">
    <property type="term" value="P:lactate catabolic process"/>
    <property type="evidence" value="ECO:0007669"/>
    <property type="project" value="TreeGrafter"/>
</dbReference>
<dbReference type="GO" id="GO:0004458">
    <property type="term" value="F:D-lactate dehydrogenase (cytochrome) activity"/>
    <property type="evidence" value="ECO:0007669"/>
    <property type="project" value="TreeGrafter"/>
</dbReference>
<gene>
    <name evidence="4" type="ORF">FHW12_001966</name>
</gene>
<protein>
    <submittedName>
        <fullName evidence="4">Decaprenylphospho-beta-D-ribofuranose 2-oxidase</fullName>
        <ecNumber evidence="4">1.1.98.3</ecNumber>
    </submittedName>
</protein>
<reference evidence="4 5" key="1">
    <citation type="submission" date="2020-07" db="EMBL/GenBank/DDBJ databases">
        <title>Genomic Encyclopedia of Type Strains, Phase IV (KMG-V): Genome sequencing to study the core and pangenomes of soil and plant-associated prokaryotes.</title>
        <authorList>
            <person name="Whitman W."/>
        </authorList>
    </citation>
    <scope>NUCLEOTIDE SEQUENCE [LARGE SCALE GENOMIC DNA]</scope>
    <source>
        <strain evidence="4 5">RH2WT43</strain>
    </source>
</reference>
<name>A0A839F133_9GAMM</name>
<dbReference type="AlphaFoldDB" id="A0A839F133"/>
<evidence type="ECO:0000259" key="3">
    <source>
        <dbReference type="PROSITE" id="PS51387"/>
    </source>
</evidence>
<evidence type="ECO:0000256" key="2">
    <source>
        <dbReference type="ARBA" id="ARBA00022827"/>
    </source>
</evidence>
<sequence length="449" mass="48277">MRKRTEMRGYAVAETELSSFDRQFHARCALQRPDRYRLLDALPADAPRIARGGGVSYVGASFGGGAISQSLDAFDRLLAFDAEHGRLTVEAGARIGDLQRFLLERGWYLPVAPGHPRASVGGCIAADVHGKNPARDGTFRTWLDALVVQRPHAEPCVVDREHDADLFGATCAGFGLTGTIVSATLRLARPPRALVLRRVPVANLAEAARVLREAANAPVLYGWHDGGAAHFGRGVVNIGLASGDDHDRADALPPAAADLPARVAPLPFTAWNRAGLTAANRWLDWRWCRAGQAPMTLGDALFPLNRARLYFAGFGHAGMAEAQWLVPHPRFEAFANALADLVARTRPRIALIASKLFAGTADGFSFDGNGVALAIQVATPAAHGERAFLDALAELAIAHDGRPNLIKDSTLEASVARRAIDGFEAARARLARHDPQRLHTSELARRLAL</sequence>
<dbReference type="Proteomes" id="UP000550401">
    <property type="component" value="Unassembled WGS sequence"/>
</dbReference>
<dbReference type="GO" id="GO:0071949">
    <property type="term" value="F:FAD binding"/>
    <property type="evidence" value="ECO:0007669"/>
    <property type="project" value="InterPro"/>
</dbReference>
<dbReference type="Pfam" id="PF01565">
    <property type="entry name" value="FAD_binding_4"/>
    <property type="match status" value="1"/>
</dbReference>
<dbReference type="PROSITE" id="PS51387">
    <property type="entry name" value="FAD_PCMH"/>
    <property type="match status" value="1"/>
</dbReference>
<keyword evidence="2" id="KW-0274">FAD</keyword>
<dbReference type="Gene3D" id="3.30.465.10">
    <property type="match status" value="1"/>
</dbReference>
<feature type="domain" description="FAD-binding PCMH-type" evidence="3">
    <location>
        <begin position="22"/>
        <end position="190"/>
    </location>
</feature>
<dbReference type="RefSeq" id="WP_182530793.1">
    <property type="nucleotide sequence ID" value="NZ_JACGXL010000002.1"/>
</dbReference>
<evidence type="ECO:0000313" key="5">
    <source>
        <dbReference type="Proteomes" id="UP000550401"/>
    </source>
</evidence>
<keyword evidence="4" id="KW-0560">Oxidoreductase</keyword>
<dbReference type="GO" id="GO:0008720">
    <property type="term" value="F:D-lactate dehydrogenase (NAD+) activity"/>
    <property type="evidence" value="ECO:0007669"/>
    <property type="project" value="TreeGrafter"/>
</dbReference>
<dbReference type="InterPro" id="IPR016169">
    <property type="entry name" value="FAD-bd_PCMH_sub2"/>
</dbReference>
<evidence type="ECO:0000313" key="4">
    <source>
        <dbReference type="EMBL" id="MBA8887752.1"/>
    </source>
</evidence>
<dbReference type="InterPro" id="IPR036318">
    <property type="entry name" value="FAD-bd_PCMH-like_sf"/>
</dbReference>
<dbReference type="EC" id="1.1.98.3" evidence="4"/>
<keyword evidence="2" id="KW-0285">Flavoprotein</keyword>
<comment type="caution">
    <text evidence="4">The sequence shown here is derived from an EMBL/GenBank/DDBJ whole genome shotgun (WGS) entry which is preliminary data.</text>
</comment>
<evidence type="ECO:0000256" key="1">
    <source>
        <dbReference type="ARBA" id="ARBA00008000"/>
    </source>
</evidence>
<comment type="similarity">
    <text evidence="1">Belongs to the FAD-binding oxidoreductase/transferase type 4 family.</text>
</comment>
<dbReference type="InterPro" id="IPR016166">
    <property type="entry name" value="FAD-bd_PCMH"/>
</dbReference>
<proteinExistence type="inferred from homology"/>
<dbReference type="EMBL" id="JACGXL010000002">
    <property type="protein sequence ID" value="MBA8887752.1"/>
    <property type="molecule type" value="Genomic_DNA"/>
</dbReference>
<dbReference type="PANTHER" id="PTHR11748:SF111">
    <property type="entry name" value="D-LACTATE DEHYDROGENASE, MITOCHONDRIAL-RELATED"/>
    <property type="match status" value="1"/>
</dbReference>
<dbReference type="PANTHER" id="PTHR11748">
    <property type="entry name" value="D-LACTATE DEHYDROGENASE"/>
    <property type="match status" value="1"/>
</dbReference>
<dbReference type="SUPFAM" id="SSF56176">
    <property type="entry name" value="FAD-binding/transporter-associated domain-like"/>
    <property type="match status" value="1"/>
</dbReference>
<organism evidence="4 5">
    <name type="scientific">Dokdonella fugitiva</name>
    <dbReference type="NCBI Taxonomy" id="328517"/>
    <lineage>
        <taxon>Bacteria</taxon>
        <taxon>Pseudomonadati</taxon>
        <taxon>Pseudomonadota</taxon>
        <taxon>Gammaproteobacteria</taxon>
        <taxon>Lysobacterales</taxon>
        <taxon>Rhodanobacteraceae</taxon>
        <taxon>Dokdonella</taxon>
    </lineage>
</organism>